<dbReference type="EMBL" id="RFFL01000044">
    <property type="protein sequence ID" value="RMH96287.1"/>
    <property type="molecule type" value="Genomic_DNA"/>
</dbReference>
<accession>A0ABX9USW5</accession>
<evidence type="ECO:0000313" key="2">
    <source>
        <dbReference type="Proteomes" id="UP000269134"/>
    </source>
</evidence>
<keyword evidence="2" id="KW-1185">Reference proteome</keyword>
<name>A0ABX9USW5_9GAMM</name>
<comment type="caution">
    <text evidence="1">The sequence shown here is derived from an EMBL/GenBank/DDBJ whole genome shotgun (WGS) entry which is preliminary data.</text>
</comment>
<evidence type="ECO:0000313" key="1">
    <source>
        <dbReference type="EMBL" id="RMH96287.1"/>
    </source>
</evidence>
<dbReference type="Proteomes" id="UP000269134">
    <property type="component" value="Unassembled WGS sequence"/>
</dbReference>
<proteinExistence type="predicted"/>
<gene>
    <name evidence="1" type="ORF">EA795_20560</name>
</gene>
<dbReference type="InterPro" id="IPR012449">
    <property type="entry name" value="Phage_F116_Orf28"/>
</dbReference>
<protein>
    <submittedName>
        <fullName evidence="1">DUF1654 domain-containing protein</fullName>
    </submittedName>
</protein>
<sequence>MARQKGMQEARKPSPAERLGLRVSAMINSPIAQLGRTVMIHRLDDDPQEAWDSVMEMLAETDGLSMVFNDDGTVTLEWGRREDEEEVVIVDQEHEPQEEAAAPF</sequence>
<dbReference type="Pfam" id="PF07867">
    <property type="entry name" value="DUF1654"/>
    <property type="match status" value="1"/>
</dbReference>
<reference evidence="1 2" key="1">
    <citation type="submission" date="2018-10" db="EMBL/GenBank/DDBJ databases">
        <title>Pseudomonas sp. GL14 genome.</title>
        <authorList>
            <person name="Peng J."/>
            <person name="Liu Z.-P."/>
        </authorList>
    </citation>
    <scope>NUCLEOTIDE SEQUENCE [LARGE SCALE GENOMIC DNA]</scope>
    <source>
        <strain evidence="1 2">GL14</strain>
    </source>
</reference>
<organism evidence="1 2">
    <name type="scientific">Stutzerimonas nitrititolerans</name>
    <dbReference type="NCBI Taxonomy" id="2482751"/>
    <lineage>
        <taxon>Bacteria</taxon>
        <taxon>Pseudomonadati</taxon>
        <taxon>Pseudomonadota</taxon>
        <taxon>Gammaproteobacteria</taxon>
        <taxon>Pseudomonadales</taxon>
        <taxon>Pseudomonadaceae</taxon>
        <taxon>Stutzerimonas</taxon>
    </lineage>
</organism>